<evidence type="ECO:0000256" key="3">
    <source>
        <dbReference type="ARBA" id="ARBA00022692"/>
    </source>
</evidence>
<dbReference type="STRING" id="869213.GCA_000517085_03993"/>
<evidence type="ECO:0000256" key="6">
    <source>
        <dbReference type="SAM" id="Phobius"/>
    </source>
</evidence>
<dbReference type="Pfam" id="PF01943">
    <property type="entry name" value="Polysacc_synt"/>
    <property type="match status" value="1"/>
</dbReference>
<feature type="transmembrane region" description="Helical" evidence="6">
    <location>
        <begin position="59"/>
        <end position="80"/>
    </location>
</feature>
<name>W7Y6Y4_9BACT</name>
<dbReference type="AlphaFoldDB" id="W7Y6Y4"/>
<proteinExistence type="predicted"/>
<keyword evidence="2" id="KW-1003">Cell membrane</keyword>
<feature type="transmembrane region" description="Helical" evidence="6">
    <location>
        <begin position="225"/>
        <end position="246"/>
    </location>
</feature>
<dbReference type="Proteomes" id="UP000019402">
    <property type="component" value="Unassembled WGS sequence"/>
</dbReference>
<sequence length="427" mass="48891">MDFRFYRHFSKIKDSKLLRISARNSIQVVIQFIIGILKIKITSIWLGPTGMALLSQFMNFVQIASNISGAGITGGTTKMLAAYSYSPKRIRYTITTSTTITIVFSFITSLCIFVLAPHLSQSLMHSQDYTTTFRIAGFFLFFQALTNLSLAILKGKKNYNTFIKYNIFIVISSVAILFPFTVAWGIKGAIWAFLLSFLFSGVFFIKLLKPTWSSFIFFKPIAKRFFGFSLMLFIPITISPVIQIIIRDTIIQHCSITQAGWWDGINRISLTYTSIIFSSLSLYYQPRITELVSFSKIKKEVYDTIKIIMPIVLVGSTSIFLARKLIIPLLFSAEFYEMHNLFLFQCIGDVLKVISWLFATVLVMKENIKYYILCELFMALFRPSIALALIPKYGINSTTLCYLISNITYLIIIYLAFKYHGKKEHIK</sequence>
<feature type="transmembrane region" description="Helical" evidence="6">
    <location>
        <begin position="342"/>
        <end position="363"/>
    </location>
</feature>
<feature type="transmembrane region" description="Helical" evidence="6">
    <location>
        <begin position="397"/>
        <end position="417"/>
    </location>
</feature>
<protein>
    <recommendedName>
        <fullName evidence="9">O-antigen translocase</fullName>
    </recommendedName>
</protein>
<feature type="transmembrane region" description="Helical" evidence="6">
    <location>
        <begin position="188"/>
        <end position="205"/>
    </location>
</feature>
<keyword evidence="5 6" id="KW-0472">Membrane</keyword>
<evidence type="ECO:0000313" key="8">
    <source>
        <dbReference type="Proteomes" id="UP000019402"/>
    </source>
</evidence>
<feature type="transmembrane region" description="Helical" evidence="6">
    <location>
        <begin position="305"/>
        <end position="322"/>
    </location>
</feature>
<dbReference type="CDD" id="cd13125">
    <property type="entry name" value="MATE_like_10"/>
    <property type="match status" value="1"/>
</dbReference>
<evidence type="ECO:0000256" key="1">
    <source>
        <dbReference type="ARBA" id="ARBA00004651"/>
    </source>
</evidence>
<dbReference type="EMBL" id="BAMD01000023">
    <property type="protein sequence ID" value="GAF03418.1"/>
    <property type="molecule type" value="Genomic_DNA"/>
</dbReference>
<dbReference type="PANTHER" id="PTHR30250:SF30">
    <property type="entry name" value="LIPID III FLIPPASE"/>
    <property type="match status" value="1"/>
</dbReference>
<organism evidence="7 8">
    <name type="scientific">Saccharicrinis fermentans DSM 9555 = JCM 21142</name>
    <dbReference type="NCBI Taxonomy" id="869213"/>
    <lineage>
        <taxon>Bacteria</taxon>
        <taxon>Pseudomonadati</taxon>
        <taxon>Bacteroidota</taxon>
        <taxon>Bacteroidia</taxon>
        <taxon>Marinilabiliales</taxon>
        <taxon>Marinilabiliaceae</taxon>
        <taxon>Saccharicrinis</taxon>
    </lineage>
</organism>
<dbReference type="InterPro" id="IPR050833">
    <property type="entry name" value="Poly_Biosynth_Transport"/>
</dbReference>
<dbReference type="GO" id="GO:0005886">
    <property type="term" value="C:plasma membrane"/>
    <property type="evidence" value="ECO:0007669"/>
    <property type="project" value="UniProtKB-SubCell"/>
</dbReference>
<feature type="transmembrane region" description="Helical" evidence="6">
    <location>
        <begin position="165"/>
        <end position="182"/>
    </location>
</feature>
<dbReference type="eggNOG" id="COG2244">
    <property type="taxonomic scope" value="Bacteria"/>
</dbReference>
<comment type="subcellular location">
    <subcellularLocation>
        <location evidence="1">Cell membrane</location>
        <topology evidence="1">Multi-pass membrane protein</topology>
    </subcellularLocation>
</comment>
<evidence type="ECO:0000256" key="2">
    <source>
        <dbReference type="ARBA" id="ARBA00022475"/>
    </source>
</evidence>
<feature type="transmembrane region" description="Helical" evidence="6">
    <location>
        <begin position="266"/>
        <end position="284"/>
    </location>
</feature>
<keyword evidence="8" id="KW-1185">Reference proteome</keyword>
<feature type="transmembrane region" description="Helical" evidence="6">
    <location>
        <begin position="20"/>
        <end position="39"/>
    </location>
</feature>
<evidence type="ECO:0008006" key="9">
    <source>
        <dbReference type="Google" id="ProtNLM"/>
    </source>
</evidence>
<gene>
    <name evidence="7" type="ORF">JCM21142_52093</name>
</gene>
<dbReference type="InterPro" id="IPR002797">
    <property type="entry name" value="Polysacc_synth"/>
</dbReference>
<dbReference type="PANTHER" id="PTHR30250">
    <property type="entry name" value="PST FAMILY PREDICTED COLANIC ACID TRANSPORTER"/>
    <property type="match status" value="1"/>
</dbReference>
<keyword evidence="4 6" id="KW-1133">Transmembrane helix</keyword>
<reference evidence="7 8" key="1">
    <citation type="journal article" date="2014" name="Genome Announc.">
        <title>Draft Genome Sequence of Cytophaga fermentans JCM 21142T, a Facultative Anaerobe Isolated from Marine Mud.</title>
        <authorList>
            <person name="Starns D."/>
            <person name="Oshima K."/>
            <person name="Suda W."/>
            <person name="Iino T."/>
            <person name="Yuki M."/>
            <person name="Inoue J."/>
            <person name="Kitamura K."/>
            <person name="Iida T."/>
            <person name="Darby A."/>
            <person name="Hattori M."/>
            <person name="Ohkuma M."/>
        </authorList>
    </citation>
    <scope>NUCLEOTIDE SEQUENCE [LARGE SCALE GENOMIC DNA]</scope>
    <source>
        <strain evidence="7 8">JCM 21142</strain>
    </source>
</reference>
<evidence type="ECO:0000256" key="5">
    <source>
        <dbReference type="ARBA" id="ARBA00023136"/>
    </source>
</evidence>
<feature type="transmembrane region" description="Helical" evidence="6">
    <location>
        <begin position="370"/>
        <end position="391"/>
    </location>
</feature>
<dbReference type="GO" id="GO:0009246">
    <property type="term" value="P:enterobacterial common antigen biosynthetic process"/>
    <property type="evidence" value="ECO:0007669"/>
    <property type="project" value="InterPro"/>
</dbReference>
<evidence type="ECO:0000313" key="7">
    <source>
        <dbReference type="EMBL" id="GAF03418.1"/>
    </source>
</evidence>
<feature type="transmembrane region" description="Helical" evidence="6">
    <location>
        <begin position="92"/>
        <end position="115"/>
    </location>
</feature>
<feature type="transmembrane region" description="Helical" evidence="6">
    <location>
        <begin position="135"/>
        <end position="153"/>
    </location>
</feature>
<dbReference type="RefSeq" id="WP_027473300.1">
    <property type="nucleotide sequence ID" value="NZ_BAMD01000023.1"/>
</dbReference>
<evidence type="ECO:0000256" key="4">
    <source>
        <dbReference type="ARBA" id="ARBA00022989"/>
    </source>
</evidence>
<dbReference type="OrthoDB" id="9769862at2"/>
<comment type="caution">
    <text evidence="7">The sequence shown here is derived from an EMBL/GenBank/DDBJ whole genome shotgun (WGS) entry which is preliminary data.</text>
</comment>
<dbReference type="InterPro" id="IPR044550">
    <property type="entry name" value="WzxE"/>
</dbReference>
<keyword evidence="3 6" id="KW-0812">Transmembrane</keyword>
<accession>W7Y6Y4</accession>